<dbReference type="InterPro" id="IPR009327">
    <property type="entry name" value="Cupin_DUF985"/>
</dbReference>
<organism evidence="2 3">
    <name type="scientific">Filimonas effusa</name>
    <dbReference type="NCBI Taxonomy" id="2508721"/>
    <lineage>
        <taxon>Bacteria</taxon>
        <taxon>Pseudomonadati</taxon>
        <taxon>Bacteroidota</taxon>
        <taxon>Chitinophagia</taxon>
        <taxon>Chitinophagales</taxon>
        <taxon>Chitinophagaceae</taxon>
        <taxon>Filimonas</taxon>
    </lineage>
</organism>
<evidence type="ECO:0000313" key="3">
    <source>
        <dbReference type="Proteomes" id="UP000290545"/>
    </source>
</evidence>
<reference evidence="2 3" key="1">
    <citation type="submission" date="2019-01" db="EMBL/GenBank/DDBJ databases">
        <title>Filimonas sp. strain TTM-71.</title>
        <authorList>
            <person name="Chen W.-M."/>
        </authorList>
    </citation>
    <scope>NUCLEOTIDE SEQUENCE [LARGE SCALE GENOMIC DNA]</scope>
    <source>
        <strain evidence="2 3">TTM-71</strain>
    </source>
</reference>
<dbReference type="Pfam" id="PF06172">
    <property type="entry name" value="Cupin_5"/>
    <property type="match status" value="1"/>
</dbReference>
<feature type="domain" description="DUF985" evidence="1">
    <location>
        <begin position="12"/>
        <end position="152"/>
    </location>
</feature>
<dbReference type="EMBL" id="SDHZ01000002">
    <property type="protein sequence ID" value="RXK82969.1"/>
    <property type="molecule type" value="Genomic_DNA"/>
</dbReference>
<evidence type="ECO:0000259" key="1">
    <source>
        <dbReference type="Pfam" id="PF06172"/>
    </source>
</evidence>
<dbReference type="PANTHER" id="PTHR33387:SF3">
    <property type="entry name" value="DUF985 DOMAIN-CONTAINING PROTEIN"/>
    <property type="match status" value="1"/>
</dbReference>
<name>A0A4Q1D3K6_9BACT</name>
<dbReference type="InterPro" id="IPR014710">
    <property type="entry name" value="RmlC-like_jellyroll"/>
</dbReference>
<dbReference type="CDD" id="cd06121">
    <property type="entry name" value="cupin_YML079wp"/>
    <property type="match status" value="1"/>
</dbReference>
<dbReference type="OrthoDB" id="9798288at2"/>
<dbReference type="PANTHER" id="PTHR33387">
    <property type="entry name" value="RMLC-LIKE JELLY ROLL FOLD PROTEIN"/>
    <property type="match status" value="1"/>
</dbReference>
<dbReference type="InterPro" id="IPR039935">
    <property type="entry name" value="YML079W-like"/>
</dbReference>
<dbReference type="SUPFAM" id="SSF51182">
    <property type="entry name" value="RmlC-like cupins"/>
    <property type="match status" value="1"/>
</dbReference>
<comment type="caution">
    <text evidence="2">The sequence shown here is derived from an EMBL/GenBank/DDBJ whole genome shotgun (WGS) entry which is preliminary data.</text>
</comment>
<dbReference type="Proteomes" id="UP000290545">
    <property type="component" value="Unassembled WGS sequence"/>
</dbReference>
<gene>
    <name evidence="2" type="ORF">ESB13_12645</name>
</gene>
<accession>A0A4Q1D3K6</accession>
<keyword evidence="3" id="KW-1185">Reference proteome</keyword>
<dbReference type="RefSeq" id="WP_129003818.1">
    <property type="nucleotide sequence ID" value="NZ_SDHZ01000002.1"/>
</dbReference>
<dbReference type="AlphaFoldDB" id="A0A4Q1D3K6"/>
<dbReference type="Gene3D" id="2.60.120.10">
    <property type="entry name" value="Jelly Rolls"/>
    <property type="match status" value="1"/>
</dbReference>
<protein>
    <submittedName>
        <fullName evidence="2">Cupin domain-containing protein</fullName>
    </submittedName>
</protein>
<proteinExistence type="predicted"/>
<dbReference type="InterPro" id="IPR011051">
    <property type="entry name" value="RmlC_Cupin_sf"/>
</dbReference>
<evidence type="ECO:0000313" key="2">
    <source>
        <dbReference type="EMBL" id="RXK82969.1"/>
    </source>
</evidence>
<sequence length="173" mass="19139">MSDFESAIPEVQALIRAYGLAPHPEGGFYKETYRSDALIPVEGLPQRFSAARPFSTAIYFLLDRGNFSAFHKIKSDECWHFYAGSTLLIYVIHADGQLEVVRLGNNIGAGECFQYVVPANCWFASEPAPGSLFSFTGCTVAPGFHFDDFEMAEAGILTSLYPQHEALIGRLCR</sequence>